<feature type="transmembrane region" description="Helical" evidence="2">
    <location>
        <begin position="264"/>
        <end position="290"/>
    </location>
</feature>
<reference evidence="4" key="1">
    <citation type="journal article" date="2021" name="Front. Plant Sci.">
        <title>Chromosome-Scale Genome Assembly for Chinese Sour Jujube and Insights Into Its Genome Evolution and Domestication Signature.</title>
        <authorList>
            <person name="Shen L.-Y."/>
            <person name="Luo H."/>
            <person name="Wang X.-L."/>
            <person name="Wang X.-M."/>
            <person name="Qiu X.-J."/>
            <person name="Liu H."/>
            <person name="Zhou S.-S."/>
            <person name="Jia K.-H."/>
            <person name="Nie S."/>
            <person name="Bao Y.-T."/>
            <person name="Zhang R.-G."/>
            <person name="Yun Q.-Z."/>
            <person name="Chai Y.-H."/>
            <person name="Lu J.-Y."/>
            <person name="Li Y."/>
            <person name="Zhao S.-W."/>
            <person name="Mao J.-F."/>
            <person name="Jia S.-G."/>
            <person name="Mao Y.-M."/>
        </authorList>
    </citation>
    <scope>NUCLEOTIDE SEQUENCE</scope>
    <source>
        <strain evidence="4">AT0</strain>
        <tissue evidence="4">Leaf</tissue>
    </source>
</reference>
<proteinExistence type="predicted"/>
<evidence type="ECO:0000259" key="3">
    <source>
        <dbReference type="Pfam" id="PF13968"/>
    </source>
</evidence>
<keyword evidence="2" id="KW-0472">Membrane</keyword>
<organism evidence="4 5">
    <name type="scientific">Ziziphus jujuba var. spinosa</name>
    <dbReference type="NCBI Taxonomy" id="714518"/>
    <lineage>
        <taxon>Eukaryota</taxon>
        <taxon>Viridiplantae</taxon>
        <taxon>Streptophyta</taxon>
        <taxon>Embryophyta</taxon>
        <taxon>Tracheophyta</taxon>
        <taxon>Spermatophyta</taxon>
        <taxon>Magnoliopsida</taxon>
        <taxon>eudicotyledons</taxon>
        <taxon>Gunneridae</taxon>
        <taxon>Pentapetalae</taxon>
        <taxon>rosids</taxon>
        <taxon>fabids</taxon>
        <taxon>Rosales</taxon>
        <taxon>Rhamnaceae</taxon>
        <taxon>Paliureae</taxon>
        <taxon>Ziziphus</taxon>
    </lineage>
</organism>
<keyword evidence="2" id="KW-1133">Transmembrane helix</keyword>
<feature type="transmembrane region" description="Helical" evidence="2">
    <location>
        <begin position="64"/>
        <end position="85"/>
    </location>
</feature>
<feature type="compositionally biased region" description="Basic and acidic residues" evidence="1">
    <location>
        <begin position="480"/>
        <end position="507"/>
    </location>
</feature>
<feature type="transmembrane region" description="Helical" evidence="2">
    <location>
        <begin position="33"/>
        <end position="52"/>
    </location>
</feature>
<keyword evidence="2" id="KW-0812">Transmembrane</keyword>
<comment type="caution">
    <text evidence="4">The sequence shown here is derived from an EMBL/GenBank/DDBJ whole genome shotgun (WGS) entry which is preliminary data.</text>
</comment>
<dbReference type="AlphaFoldDB" id="A0A978VBY9"/>
<dbReference type="InterPro" id="IPR007658">
    <property type="entry name" value="DUF594"/>
</dbReference>
<evidence type="ECO:0000256" key="2">
    <source>
        <dbReference type="SAM" id="Phobius"/>
    </source>
</evidence>
<name>A0A978VBY9_ZIZJJ</name>
<feature type="transmembrane region" description="Helical" evidence="2">
    <location>
        <begin position="149"/>
        <end position="176"/>
    </location>
</feature>
<dbReference type="Pfam" id="PF13968">
    <property type="entry name" value="DUF4220"/>
    <property type="match status" value="2"/>
</dbReference>
<protein>
    <recommendedName>
        <fullName evidence="3">DUF4220 domain-containing protein</fullName>
    </recommendedName>
</protein>
<evidence type="ECO:0000313" key="4">
    <source>
        <dbReference type="EMBL" id="KAH7527878.1"/>
    </source>
</evidence>
<evidence type="ECO:0000313" key="5">
    <source>
        <dbReference type="Proteomes" id="UP000813462"/>
    </source>
</evidence>
<gene>
    <name evidence="4" type="ORF">FEM48_Zijuj05G0013200</name>
</gene>
<dbReference type="Pfam" id="PF04578">
    <property type="entry name" value="DUF594"/>
    <property type="match status" value="1"/>
</dbReference>
<sequence>MNSFVGNLVYVKVRRVRELFPPGLRKLWKNWEMRAMVLTSLSLQIILNFLGSRRKHTNRIWIRIILWCAYLMADWIATVALGVILDNLGNVVEEIGQDRRLDPDVELTTFWAPFLLLHLGGPDTITAYSLEDNELWLRHLLGLGVETGVALYIFIMAWTGSRLSILSILMLCAGIIKYGERTWALRSASNEEFRASMVTPADPGPNYAKFMQEYSLKQYEGFQVIAEEITKVHVAVDTSSIQNDSQNAPQLHIAYEFLQVFKRLFVDLILGCSIVDVIITYLLSCAAILLEVYTVLLLLSSDWTDLWFHKHSAYQKLISPFQPPKPPRWSNSMAQFSALSFYFKDKPMICGGILKLLCLDKVLEKYHYTEYMTVSDDLKKLIFDHLKGISKDPSKVATDIRDIISSRGSQVLGEYDALEWSVKVDFDQSILIWHIATYLCHMEDHAETRQIPGKKCGGLSIRDHRETQETPAKGYGESSIRLDHPQTQETPENKYGESGIRLDHPETPENNYGESSIRFLDTQAELTRFIEEYKSTSDGNTISPSGRSRNIRSWVNEWYSNATKKSKRDESKAWKMLRKVNTIVEPIKVKGDRSKSVLFEGCRLASQLQQLQEVKEKKWEIISNVWVEMLAYAASQCRGSYHAQQLRRGGEFLSHVWLLMAHRGLTEQFQISQGHARVKLAVE</sequence>
<feature type="domain" description="DUF4220" evidence="3">
    <location>
        <begin position="275"/>
        <end position="340"/>
    </location>
</feature>
<dbReference type="InterPro" id="IPR025315">
    <property type="entry name" value="DUF4220"/>
</dbReference>
<feature type="region of interest" description="Disordered" evidence="1">
    <location>
        <begin position="451"/>
        <end position="513"/>
    </location>
</feature>
<feature type="domain" description="DUF4220" evidence="3">
    <location>
        <begin position="67"/>
        <end position="270"/>
    </location>
</feature>
<dbReference type="PANTHER" id="PTHR31325">
    <property type="entry name" value="OS01G0798800 PROTEIN-RELATED"/>
    <property type="match status" value="1"/>
</dbReference>
<dbReference type="EMBL" id="JAEACU010000005">
    <property type="protein sequence ID" value="KAH7527878.1"/>
    <property type="molecule type" value="Genomic_DNA"/>
</dbReference>
<accession>A0A978VBY9</accession>
<dbReference type="Proteomes" id="UP000813462">
    <property type="component" value="Unassembled WGS sequence"/>
</dbReference>
<evidence type="ECO:0000256" key="1">
    <source>
        <dbReference type="SAM" id="MobiDB-lite"/>
    </source>
</evidence>